<sequence>MTLLEIKKYGCPVLRRKAAPVTAFDEDLRTLVEDMFETMYEAEGVGLAGPQVGVLRRVIVLDLGAHDPNFQPIALINPEVVSVEGEIEGEEGCLSFPGLTGDVKRPSKARVCGFDVEGKPVEIETSEMGARAALHEIDHLDGVLFIDRVSALKRHLMRGALRKLQKEGEKQSQAKKVAEPKPVNSKP</sequence>
<dbReference type="HAMAP" id="MF_00163">
    <property type="entry name" value="Pep_deformylase"/>
    <property type="match status" value="1"/>
</dbReference>
<keyword evidence="2" id="KW-0378">Hydrolase</keyword>
<dbReference type="AlphaFoldDB" id="A0A1F6CGP7"/>
<dbReference type="PRINTS" id="PR01576">
    <property type="entry name" value="PDEFORMYLASE"/>
</dbReference>
<dbReference type="NCBIfam" id="TIGR00079">
    <property type="entry name" value="pept_deformyl"/>
    <property type="match status" value="1"/>
</dbReference>
<dbReference type="NCBIfam" id="NF001159">
    <property type="entry name" value="PRK00150.1-3"/>
    <property type="match status" value="1"/>
</dbReference>
<gene>
    <name evidence="2" type="primary">def</name>
    <name evidence="4" type="ORF">A3F84_25655</name>
</gene>
<organism evidence="4 5">
    <name type="scientific">Handelsmanbacteria sp. (strain RIFCSPLOWO2_12_FULL_64_10)</name>
    <dbReference type="NCBI Taxonomy" id="1817868"/>
    <lineage>
        <taxon>Bacteria</taxon>
        <taxon>Candidatus Handelsmaniibacteriota</taxon>
    </lineage>
</organism>
<name>A0A1F6CGP7_HANXR</name>
<feature type="binding site" evidence="2">
    <location>
        <position position="139"/>
    </location>
    <ligand>
        <name>Fe cation</name>
        <dbReference type="ChEBI" id="CHEBI:24875"/>
    </ligand>
</feature>
<keyword evidence="2" id="KW-0648">Protein biosynthesis</keyword>
<reference evidence="4 5" key="1">
    <citation type="journal article" date="2016" name="Nat. Commun.">
        <title>Thousands of microbial genomes shed light on interconnected biogeochemical processes in an aquifer system.</title>
        <authorList>
            <person name="Anantharaman K."/>
            <person name="Brown C.T."/>
            <person name="Hug L.A."/>
            <person name="Sharon I."/>
            <person name="Castelle C.J."/>
            <person name="Probst A.J."/>
            <person name="Thomas B.C."/>
            <person name="Singh A."/>
            <person name="Wilkins M.J."/>
            <person name="Karaoz U."/>
            <person name="Brodie E.L."/>
            <person name="Williams K.H."/>
            <person name="Hubbard S.S."/>
            <person name="Banfield J.F."/>
        </authorList>
    </citation>
    <scope>NUCLEOTIDE SEQUENCE [LARGE SCALE GENOMIC DNA]</scope>
    <source>
        <strain evidence="5">RIFCSPLOWO2_12_FULL_64_10</strain>
    </source>
</reference>
<keyword evidence="2" id="KW-0479">Metal-binding</keyword>
<dbReference type="GO" id="GO:0006412">
    <property type="term" value="P:translation"/>
    <property type="evidence" value="ECO:0007669"/>
    <property type="project" value="UniProtKB-UniRule"/>
</dbReference>
<dbReference type="GO" id="GO:0046872">
    <property type="term" value="F:metal ion binding"/>
    <property type="evidence" value="ECO:0007669"/>
    <property type="project" value="UniProtKB-KW"/>
</dbReference>
<dbReference type="Gene3D" id="3.90.45.10">
    <property type="entry name" value="Peptide deformylase"/>
    <property type="match status" value="1"/>
</dbReference>
<comment type="similarity">
    <text evidence="1 2">Belongs to the polypeptide deformylase family.</text>
</comment>
<comment type="catalytic activity">
    <reaction evidence="2">
        <text>N-terminal N-formyl-L-methionyl-[peptide] + H2O = N-terminal L-methionyl-[peptide] + formate</text>
        <dbReference type="Rhea" id="RHEA:24420"/>
        <dbReference type="Rhea" id="RHEA-COMP:10639"/>
        <dbReference type="Rhea" id="RHEA-COMP:10640"/>
        <dbReference type="ChEBI" id="CHEBI:15377"/>
        <dbReference type="ChEBI" id="CHEBI:15740"/>
        <dbReference type="ChEBI" id="CHEBI:49298"/>
        <dbReference type="ChEBI" id="CHEBI:64731"/>
        <dbReference type="EC" id="3.5.1.88"/>
    </reaction>
</comment>
<comment type="caution">
    <text evidence="4">The sequence shown here is derived from an EMBL/GenBank/DDBJ whole genome shotgun (WGS) entry which is preliminary data.</text>
</comment>
<feature type="binding site" evidence="2">
    <location>
        <position position="135"/>
    </location>
    <ligand>
        <name>Fe cation</name>
        <dbReference type="ChEBI" id="CHEBI:24875"/>
    </ligand>
</feature>
<dbReference type="Proteomes" id="UP000178606">
    <property type="component" value="Unassembled WGS sequence"/>
</dbReference>
<proteinExistence type="inferred from homology"/>
<evidence type="ECO:0000313" key="4">
    <source>
        <dbReference type="EMBL" id="OGG48444.1"/>
    </source>
</evidence>
<dbReference type="EMBL" id="MFKF01000248">
    <property type="protein sequence ID" value="OGG48444.1"/>
    <property type="molecule type" value="Genomic_DNA"/>
</dbReference>
<dbReference type="CDD" id="cd00487">
    <property type="entry name" value="Pep_deformylase"/>
    <property type="match status" value="1"/>
</dbReference>
<dbReference type="PIRSF" id="PIRSF004749">
    <property type="entry name" value="Pep_def"/>
    <property type="match status" value="1"/>
</dbReference>
<dbReference type="InterPro" id="IPR036821">
    <property type="entry name" value="Peptide_deformylase_sf"/>
</dbReference>
<dbReference type="GO" id="GO:0042586">
    <property type="term" value="F:peptide deformylase activity"/>
    <property type="evidence" value="ECO:0007669"/>
    <property type="project" value="UniProtKB-UniRule"/>
</dbReference>
<dbReference type="Pfam" id="PF01327">
    <property type="entry name" value="Pep_deformylase"/>
    <property type="match status" value="1"/>
</dbReference>
<feature type="active site" evidence="2">
    <location>
        <position position="136"/>
    </location>
</feature>
<protein>
    <recommendedName>
        <fullName evidence="2">Peptide deformylase</fullName>
        <shortName evidence="2">PDF</shortName>
        <ecNumber evidence="2">3.5.1.88</ecNumber>
    </recommendedName>
    <alternativeName>
        <fullName evidence="2">Polypeptide deformylase</fullName>
    </alternativeName>
</protein>
<dbReference type="InterPro" id="IPR023635">
    <property type="entry name" value="Peptide_deformylase"/>
</dbReference>
<dbReference type="SUPFAM" id="SSF56420">
    <property type="entry name" value="Peptide deformylase"/>
    <property type="match status" value="1"/>
</dbReference>
<dbReference type="PANTHER" id="PTHR10458:SF22">
    <property type="entry name" value="PEPTIDE DEFORMYLASE"/>
    <property type="match status" value="1"/>
</dbReference>
<evidence type="ECO:0000256" key="3">
    <source>
        <dbReference type="SAM" id="MobiDB-lite"/>
    </source>
</evidence>
<comment type="function">
    <text evidence="2">Removes the formyl group from the N-terminal Met of newly synthesized proteins. Requires at least a dipeptide for an efficient rate of reaction. N-terminal L-methionine is a prerequisite for activity but the enzyme has broad specificity at other positions.</text>
</comment>
<comment type="cofactor">
    <cofactor evidence="2">
        <name>Fe(2+)</name>
        <dbReference type="ChEBI" id="CHEBI:29033"/>
    </cofactor>
    <text evidence="2">Binds 1 Fe(2+) ion.</text>
</comment>
<dbReference type="PANTHER" id="PTHR10458">
    <property type="entry name" value="PEPTIDE DEFORMYLASE"/>
    <property type="match status" value="1"/>
</dbReference>
<feature type="compositionally biased region" description="Basic and acidic residues" evidence="3">
    <location>
        <begin position="164"/>
        <end position="179"/>
    </location>
</feature>
<evidence type="ECO:0000256" key="2">
    <source>
        <dbReference type="HAMAP-Rule" id="MF_00163"/>
    </source>
</evidence>
<feature type="binding site" evidence="2">
    <location>
        <position position="93"/>
    </location>
    <ligand>
        <name>Fe cation</name>
        <dbReference type="ChEBI" id="CHEBI:24875"/>
    </ligand>
</feature>
<accession>A0A1F6CGP7</accession>
<feature type="region of interest" description="Disordered" evidence="3">
    <location>
        <begin position="164"/>
        <end position="187"/>
    </location>
</feature>
<evidence type="ECO:0000256" key="1">
    <source>
        <dbReference type="ARBA" id="ARBA00010759"/>
    </source>
</evidence>
<evidence type="ECO:0000313" key="5">
    <source>
        <dbReference type="Proteomes" id="UP000178606"/>
    </source>
</evidence>
<dbReference type="EC" id="3.5.1.88" evidence="2"/>
<keyword evidence="2" id="KW-0408">Iron</keyword>